<reference evidence="1" key="1">
    <citation type="journal article" date="2023" name="IMA Fungus">
        <title>Comparative genomic study of the Penicillium genus elucidates a diverse pangenome and 15 lateral gene transfer events.</title>
        <authorList>
            <person name="Petersen C."/>
            <person name="Sorensen T."/>
            <person name="Nielsen M.R."/>
            <person name="Sondergaard T.E."/>
            <person name="Sorensen J.L."/>
            <person name="Fitzpatrick D.A."/>
            <person name="Frisvad J.C."/>
            <person name="Nielsen K.L."/>
        </authorList>
    </citation>
    <scope>NUCLEOTIDE SEQUENCE</scope>
    <source>
        <strain evidence="1">IBT 12815</strain>
    </source>
</reference>
<organism evidence="1 2">
    <name type="scientific">Penicillium hordei</name>
    <dbReference type="NCBI Taxonomy" id="40994"/>
    <lineage>
        <taxon>Eukaryota</taxon>
        <taxon>Fungi</taxon>
        <taxon>Dikarya</taxon>
        <taxon>Ascomycota</taxon>
        <taxon>Pezizomycotina</taxon>
        <taxon>Eurotiomycetes</taxon>
        <taxon>Eurotiomycetidae</taxon>
        <taxon>Eurotiales</taxon>
        <taxon>Aspergillaceae</taxon>
        <taxon>Penicillium</taxon>
    </lineage>
</organism>
<gene>
    <name evidence="1" type="ORF">N7537_005438</name>
</gene>
<dbReference type="AlphaFoldDB" id="A0AAD6E6X5"/>
<comment type="caution">
    <text evidence="1">The sequence shown here is derived from an EMBL/GenBank/DDBJ whole genome shotgun (WGS) entry which is preliminary data.</text>
</comment>
<keyword evidence="2" id="KW-1185">Reference proteome</keyword>
<dbReference type="RefSeq" id="XP_056752280.1">
    <property type="nucleotide sequence ID" value="XM_056896495.1"/>
</dbReference>
<dbReference type="EMBL" id="JAQJAE010000003">
    <property type="protein sequence ID" value="KAJ5602482.1"/>
    <property type="molecule type" value="Genomic_DNA"/>
</dbReference>
<evidence type="ECO:0000313" key="2">
    <source>
        <dbReference type="Proteomes" id="UP001213799"/>
    </source>
</evidence>
<accession>A0AAD6E6X5</accession>
<name>A0AAD6E6X5_9EURO</name>
<proteinExistence type="predicted"/>
<dbReference type="GeneID" id="81586737"/>
<reference evidence="1" key="2">
    <citation type="submission" date="2023-01" db="EMBL/GenBank/DDBJ databases">
        <authorList>
            <person name="Petersen C."/>
        </authorList>
    </citation>
    <scope>NUCLEOTIDE SEQUENCE</scope>
    <source>
        <strain evidence="1">IBT 12815</strain>
    </source>
</reference>
<sequence>MAAICADVLPEKTEQFDRTHYIRPLFCNLDVLRILIPDTLPDYGICSGRDPSATPTESPSGLRAFTMVPNGEILLTTPSSVAGRKC</sequence>
<protein>
    <submittedName>
        <fullName evidence="1">Uncharacterized protein</fullName>
    </submittedName>
</protein>
<dbReference type="Proteomes" id="UP001213799">
    <property type="component" value="Unassembled WGS sequence"/>
</dbReference>
<evidence type="ECO:0000313" key="1">
    <source>
        <dbReference type="EMBL" id="KAJ5602482.1"/>
    </source>
</evidence>